<feature type="region of interest" description="Disordered" evidence="4">
    <location>
        <begin position="358"/>
        <end position="436"/>
    </location>
</feature>
<dbReference type="InterPro" id="IPR051150">
    <property type="entry name" value="SWT21/TCAB1_mRNA_Telomere"/>
</dbReference>
<reference evidence="5 6" key="1">
    <citation type="submission" date="2024-01" db="EMBL/GenBank/DDBJ databases">
        <title>Comparative genomics of Cryptococcus and Kwoniella reveals pathogenesis evolution and contrasting modes of karyotype evolution via chromosome fusion or intercentromeric recombination.</title>
        <authorList>
            <person name="Coelho M.A."/>
            <person name="David-Palma M."/>
            <person name="Shea T."/>
            <person name="Bowers K."/>
            <person name="McGinley-Smith S."/>
            <person name="Mohammad A.W."/>
            <person name="Gnirke A."/>
            <person name="Yurkov A.M."/>
            <person name="Nowrousian M."/>
            <person name="Sun S."/>
            <person name="Cuomo C.A."/>
            <person name="Heitman J."/>
        </authorList>
    </citation>
    <scope>NUCLEOTIDE SEQUENCE [LARGE SCALE GENOMIC DNA]</scope>
    <source>
        <strain evidence="5 6">CBS 6074</strain>
    </source>
</reference>
<dbReference type="InterPro" id="IPR019775">
    <property type="entry name" value="WD40_repeat_CS"/>
</dbReference>
<dbReference type="AlphaFoldDB" id="A0AAX4JQ33"/>
<protein>
    <recommendedName>
        <fullName evidence="7">Guanyl nucleotide binding protein</fullName>
    </recommendedName>
</protein>
<sequence>METPSTAVEATSNQQWPSAPIYDLTKRPESLLSLDAKDYEEDVQGNFWRSARWCVDGSAILSTTEDRSIRIHTTTDNLSFETRAYQQPDAIHSTLWYPSASATTPETFCFVASIRDTPVRLIDGNDGRIRASYPIIDHRERFIAPHSLAFDPTATKLYCGFENAIEVFDVSSPGYDQGERLKLVRAKKEKGGQRGIISALSFCPDYSGTFAAGSFSGKGSVALYSEDTGSTPLAHVEGIVGGGVTQIAWHPLNSTIMFVASRRSSQIQIYDTRDLTAPLSSFERNGHTNQRLWLDVDPWGRWLASGDQNGTIKIWDIATMDTKPRFEENLHQDAVGSIQFHPFQPLLLTCSGSRKHLQNEPQYLDDDSSSSESDGDSDGEANDSSDVDVGKDNSDDPKSTKKRQPPSDSTLKIWSSKSDTLGETSNTTSVTESNPA</sequence>
<name>A0AAX4JQ33_9TREE</name>
<dbReference type="PROSITE" id="PS50082">
    <property type="entry name" value="WD_REPEATS_2"/>
    <property type="match status" value="1"/>
</dbReference>
<evidence type="ECO:0000256" key="1">
    <source>
        <dbReference type="ARBA" id="ARBA00022574"/>
    </source>
</evidence>
<evidence type="ECO:0000313" key="5">
    <source>
        <dbReference type="EMBL" id="WWC86988.1"/>
    </source>
</evidence>
<keyword evidence="2" id="KW-0677">Repeat</keyword>
<dbReference type="InterPro" id="IPR011047">
    <property type="entry name" value="Quinoprotein_ADH-like_sf"/>
</dbReference>
<dbReference type="EMBL" id="CP144099">
    <property type="protein sequence ID" value="WWC86988.1"/>
    <property type="molecule type" value="Genomic_DNA"/>
</dbReference>
<dbReference type="InterPro" id="IPR001680">
    <property type="entry name" value="WD40_rpt"/>
</dbReference>
<gene>
    <name evidence="5" type="ORF">L201_001869</name>
</gene>
<dbReference type="GeneID" id="91092541"/>
<evidence type="ECO:0008006" key="7">
    <source>
        <dbReference type="Google" id="ProtNLM"/>
    </source>
</evidence>
<dbReference type="PROSITE" id="PS50294">
    <property type="entry name" value="WD_REPEATS_REGION"/>
    <property type="match status" value="1"/>
</dbReference>
<dbReference type="PANTHER" id="PTHR13211">
    <property type="entry name" value="TELOMERASE CAJAL BODY PROTEIN 1"/>
    <property type="match status" value="1"/>
</dbReference>
<dbReference type="RefSeq" id="XP_066073751.1">
    <property type="nucleotide sequence ID" value="XM_066217654.1"/>
</dbReference>
<feature type="compositionally biased region" description="Polar residues" evidence="4">
    <location>
        <begin position="406"/>
        <end position="422"/>
    </location>
</feature>
<dbReference type="Gene3D" id="2.130.10.10">
    <property type="entry name" value="YVTN repeat-like/Quinoprotein amine dehydrogenase"/>
    <property type="match status" value="2"/>
</dbReference>
<dbReference type="Pfam" id="PF00400">
    <property type="entry name" value="WD40"/>
    <property type="match status" value="1"/>
</dbReference>
<proteinExistence type="predicted"/>
<feature type="compositionally biased region" description="Low complexity" evidence="4">
    <location>
        <begin position="423"/>
        <end position="436"/>
    </location>
</feature>
<evidence type="ECO:0000313" key="6">
    <source>
        <dbReference type="Proteomes" id="UP001355207"/>
    </source>
</evidence>
<keyword evidence="1 3" id="KW-0853">WD repeat</keyword>
<dbReference type="InterPro" id="IPR015943">
    <property type="entry name" value="WD40/YVTN_repeat-like_dom_sf"/>
</dbReference>
<accession>A0AAX4JQ33</accession>
<dbReference type="PANTHER" id="PTHR13211:SF0">
    <property type="entry name" value="TELOMERASE CAJAL BODY PROTEIN 1"/>
    <property type="match status" value="1"/>
</dbReference>
<feature type="compositionally biased region" description="Basic and acidic residues" evidence="4">
    <location>
        <begin position="388"/>
        <end position="399"/>
    </location>
</feature>
<keyword evidence="6" id="KW-1185">Reference proteome</keyword>
<dbReference type="SUPFAM" id="SSF50998">
    <property type="entry name" value="Quinoprotein alcohol dehydrogenase-like"/>
    <property type="match status" value="1"/>
</dbReference>
<dbReference type="PROSITE" id="PS00678">
    <property type="entry name" value="WD_REPEATS_1"/>
    <property type="match status" value="1"/>
</dbReference>
<feature type="compositionally biased region" description="Acidic residues" evidence="4">
    <location>
        <begin position="363"/>
        <end position="386"/>
    </location>
</feature>
<dbReference type="Proteomes" id="UP001355207">
    <property type="component" value="Chromosome 2"/>
</dbReference>
<dbReference type="SMART" id="SM00320">
    <property type="entry name" value="WD40"/>
    <property type="match status" value="5"/>
</dbReference>
<organism evidence="5 6">
    <name type="scientific">Kwoniella dendrophila CBS 6074</name>
    <dbReference type="NCBI Taxonomy" id="1295534"/>
    <lineage>
        <taxon>Eukaryota</taxon>
        <taxon>Fungi</taxon>
        <taxon>Dikarya</taxon>
        <taxon>Basidiomycota</taxon>
        <taxon>Agaricomycotina</taxon>
        <taxon>Tremellomycetes</taxon>
        <taxon>Tremellales</taxon>
        <taxon>Cryptococcaceae</taxon>
        <taxon>Kwoniella</taxon>
    </lineage>
</organism>
<feature type="repeat" description="WD" evidence="3">
    <location>
        <begin position="284"/>
        <end position="325"/>
    </location>
</feature>
<evidence type="ECO:0000256" key="4">
    <source>
        <dbReference type="SAM" id="MobiDB-lite"/>
    </source>
</evidence>
<evidence type="ECO:0000256" key="2">
    <source>
        <dbReference type="ARBA" id="ARBA00022737"/>
    </source>
</evidence>
<evidence type="ECO:0000256" key="3">
    <source>
        <dbReference type="PROSITE-ProRule" id="PRU00221"/>
    </source>
</evidence>